<keyword evidence="2" id="KW-1185">Reference proteome</keyword>
<dbReference type="Proteomes" id="UP000253034">
    <property type="component" value="Unassembled WGS sequence"/>
</dbReference>
<proteinExistence type="predicted"/>
<dbReference type="EMBL" id="QPJT01000008">
    <property type="protein sequence ID" value="RCX17204.1"/>
    <property type="molecule type" value="Genomic_DNA"/>
</dbReference>
<comment type="caution">
    <text evidence="1">The sequence shown here is derived from an EMBL/GenBank/DDBJ whole genome shotgun (WGS) entry which is preliminary data.</text>
</comment>
<name>A0A369BC21_9FIRM</name>
<reference evidence="1 2" key="1">
    <citation type="submission" date="2018-07" db="EMBL/GenBank/DDBJ databases">
        <title>Genomic Encyclopedia of Type Strains, Phase IV (KMG-IV): sequencing the most valuable type-strain genomes for metagenomic binning, comparative biology and taxonomic classification.</title>
        <authorList>
            <person name="Goeker M."/>
        </authorList>
    </citation>
    <scope>NUCLEOTIDE SEQUENCE [LARGE SCALE GENOMIC DNA]</scope>
    <source>
        <strain evidence="1 2">DSM 27016</strain>
    </source>
</reference>
<organism evidence="1 2">
    <name type="scientific">Anaerobacterium chartisolvens</name>
    <dbReference type="NCBI Taxonomy" id="1297424"/>
    <lineage>
        <taxon>Bacteria</taxon>
        <taxon>Bacillati</taxon>
        <taxon>Bacillota</taxon>
        <taxon>Clostridia</taxon>
        <taxon>Eubacteriales</taxon>
        <taxon>Oscillospiraceae</taxon>
        <taxon>Anaerobacterium</taxon>
    </lineage>
</organism>
<accession>A0A369BC21</accession>
<evidence type="ECO:0000313" key="2">
    <source>
        <dbReference type="Proteomes" id="UP000253034"/>
    </source>
</evidence>
<protein>
    <submittedName>
        <fullName evidence="1">Uncharacterized protein</fullName>
    </submittedName>
</protein>
<sequence length="65" mass="7612">MIIHTTKKFYGGLFMKKIVLFFMFLIFTSVFTNVVTAANKITEKPDYKIRWGMGTVLFISTFQIH</sequence>
<dbReference type="AlphaFoldDB" id="A0A369BC21"/>
<gene>
    <name evidence="1" type="ORF">DFR58_10898</name>
</gene>
<evidence type="ECO:0000313" key="1">
    <source>
        <dbReference type="EMBL" id="RCX17204.1"/>
    </source>
</evidence>